<dbReference type="Gene3D" id="3.30.420.10">
    <property type="entry name" value="Ribonuclease H-like superfamily/Ribonuclease H"/>
    <property type="match status" value="1"/>
</dbReference>
<organism evidence="1 2">
    <name type="scientific">Periplaneta americana</name>
    <name type="common">American cockroach</name>
    <name type="synonym">Blatta americana</name>
    <dbReference type="NCBI Taxonomy" id="6978"/>
    <lineage>
        <taxon>Eukaryota</taxon>
        <taxon>Metazoa</taxon>
        <taxon>Ecdysozoa</taxon>
        <taxon>Arthropoda</taxon>
        <taxon>Hexapoda</taxon>
        <taxon>Insecta</taxon>
        <taxon>Pterygota</taxon>
        <taxon>Neoptera</taxon>
        <taxon>Polyneoptera</taxon>
        <taxon>Dictyoptera</taxon>
        <taxon>Blattodea</taxon>
        <taxon>Blattoidea</taxon>
        <taxon>Blattidae</taxon>
        <taxon>Blattinae</taxon>
        <taxon>Periplaneta</taxon>
    </lineage>
</organism>
<evidence type="ECO:0008006" key="3">
    <source>
        <dbReference type="Google" id="ProtNLM"/>
    </source>
</evidence>
<reference evidence="1 2" key="1">
    <citation type="journal article" date="2022" name="Allergy">
        <title>Genome assembly and annotation of Periplaneta americana reveal a comprehensive cockroach allergen profile.</title>
        <authorList>
            <person name="Wang L."/>
            <person name="Xiong Q."/>
            <person name="Saelim N."/>
            <person name="Wang L."/>
            <person name="Nong W."/>
            <person name="Wan A.T."/>
            <person name="Shi M."/>
            <person name="Liu X."/>
            <person name="Cao Q."/>
            <person name="Hui J.H.L."/>
            <person name="Sookrung N."/>
            <person name="Leung T.F."/>
            <person name="Tungtrongchitr A."/>
            <person name="Tsui S.K.W."/>
        </authorList>
    </citation>
    <scope>NUCLEOTIDE SEQUENCE [LARGE SCALE GENOMIC DNA]</scope>
    <source>
        <strain evidence="1">PWHHKU_190912</strain>
    </source>
</reference>
<comment type="caution">
    <text evidence="1">The sequence shown here is derived from an EMBL/GenBank/DDBJ whole genome shotgun (WGS) entry which is preliminary data.</text>
</comment>
<sequence length="274" mass="31330">MLLYFPIVRRRRKITYCGTLVHTLQGSVLVIIDAITSVAVNDDIFSFLWPSKVNVDMCSSEKINTFASAPISQHTGHCSRCHEDYFYESSRGPRRTIASSSDYGERSRCLSCGIRDLDHWSCVRLTCGHSLTLDRTTKYCALLQFQRAYGDVCMGASSVRRWVKHFEDGNKSIEDEPRSGRPRTASTERNKERTVLKLCPALREKRPGKKIILQHGNAWPHTDRITVEKIGTFGWETLPQSPYSDLKILRTIFRFCGKQTLPALEDIRKAVLRK</sequence>
<dbReference type="EMBL" id="JAJSOF020000029">
    <property type="protein sequence ID" value="KAJ4431987.1"/>
    <property type="molecule type" value="Genomic_DNA"/>
</dbReference>
<evidence type="ECO:0000313" key="1">
    <source>
        <dbReference type="EMBL" id="KAJ4431987.1"/>
    </source>
</evidence>
<dbReference type="Proteomes" id="UP001148838">
    <property type="component" value="Unassembled WGS sequence"/>
</dbReference>
<dbReference type="InterPro" id="IPR052709">
    <property type="entry name" value="Transposase-MT_Hybrid"/>
</dbReference>
<gene>
    <name evidence="1" type="ORF">ANN_20596</name>
</gene>
<accession>A0ABQ8SDF2</accession>
<proteinExistence type="predicted"/>
<name>A0ABQ8SDF2_PERAM</name>
<protein>
    <recommendedName>
        <fullName evidence="3">Mos1 transposase HTH domain-containing protein</fullName>
    </recommendedName>
</protein>
<dbReference type="PANTHER" id="PTHR46060">
    <property type="entry name" value="MARINER MOS1 TRANSPOSASE-LIKE PROTEIN"/>
    <property type="match status" value="1"/>
</dbReference>
<dbReference type="InterPro" id="IPR036397">
    <property type="entry name" value="RNaseH_sf"/>
</dbReference>
<keyword evidence="2" id="KW-1185">Reference proteome</keyword>
<dbReference type="PANTHER" id="PTHR46060:SF1">
    <property type="entry name" value="MARINER MOS1 TRANSPOSASE-LIKE PROTEIN"/>
    <property type="match status" value="1"/>
</dbReference>
<evidence type="ECO:0000313" key="2">
    <source>
        <dbReference type="Proteomes" id="UP001148838"/>
    </source>
</evidence>